<proteinExistence type="predicted"/>
<name>A0A223N122_9VIBR</name>
<reference evidence="1 2" key="1">
    <citation type="submission" date="2017-08" db="EMBL/GenBank/DDBJ databases">
        <title>The Vibrio qinghaiensis sp.-Q67 is a luminous bacteria isolated firstly from Qinghai lake, Qinghai province, China, which has been proved to be very sensitive to detect environmental and food pollutants. Therefore, complete genome analysis of V. qinghaiensis sp.-Q67 highlights the potential application of this strain on detection of hazards in the contaminated environments.</title>
        <authorList>
            <person name="Gong L."/>
        </authorList>
    </citation>
    <scope>NUCLEOTIDE SEQUENCE [LARGE SCALE GENOMIC DNA]</scope>
    <source>
        <strain evidence="1 2">Q67</strain>
    </source>
</reference>
<dbReference type="EMBL" id="CP022741">
    <property type="protein sequence ID" value="ASU23449.1"/>
    <property type="molecule type" value="Genomic_DNA"/>
</dbReference>
<protein>
    <submittedName>
        <fullName evidence="1">Uncharacterized protein</fullName>
    </submittedName>
</protein>
<dbReference type="Proteomes" id="UP000215148">
    <property type="component" value="Chromosome 1"/>
</dbReference>
<dbReference type="AlphaFoldDB" id="A0A223N122"/>
<accession>A0A223N122</accession>
<evidence type="ECO:0000313" key="1">
    <source>
        <dbReference type="EMBL" id="ASU23449.1"/>
    </source>
</evidence>
<evidence type="ECO:0000313" key="2">
    <source>
        <dbReference type="Proteomes" id="UP000215148"/>
    </source>
</evidence>
<organism evidence="1 2">
    <name type="scientific">Vibrio qinghaiensis</name>
    <dbReference type="NCBI Taxonomy" id="2025808"/>
    <lineage>
        <taxon>Bacteria</taxon>
        <taxon>Pseudomonadati</taxon>
        <taxon>Pseudomonadota</taxon>
        <taxon>Gammaproteobacteria</taxon>
        <taxon>Vibrionales</taxon>
        <taxon>Vibrionaceae</taxon>
        <taxon>Vibrio</taxon>
    </lineage>
</organism>
<dbReference type="KEGG" id="vqi:CCZ37_12990"/>
<sequence length="38" mass="4646">MCEHGNHLQRQHRTFWQKLLGIKEVYRCSQCGYLLKIK</sequence>
<gene>
    <name evidence="1" type="ORF">CCZ37_12990</name>
</gene>
<keyword evidence="2" id="KW-1185">Reference proteome</keyword>